<dbReference type="OrthoDB" id="3908708at2759"/>
<evidence type="ECO:0000256" key="1">
    <source>
        <dbReference type="SAM" id="MobiDB-lite"/>
    </source>
</evidence>
<reference evidence="2 3" key="1">
    <citation type="submission" date="2015-07" db="EMBL/GenBank/DDBJ databases">
        <title>The genome of Melipona quadrifasciata.</title>
        <authorList>
            <person name="Pan H."/>
            <person name="Kapheim K."/>
        </authorList>
    </citation>
    <scope>NUCLEOTIDE SEQUENCE [LARGE SCALE GENOMIC DNA]</scope>
    <source>
        <strain evidence="2">0111107301</strain>
        <tissue evidence="2">Whole body</tissue>
    </source>
</reference>
<proteinExistence type="predicted"/>
<feature type="region of interest" description="Disordered" evidence="1">
    <location>
        <begin position="313"/>
        <end position="354"/>
    </location>
</feature>
<protein>
    <submittedName>
        <fullName evidence="2">Uncharacterized protein</fullName>
    </submittedName>
</protein>
<name>A0A0M8ZTC2_9HYME</name>
<feature type="compositionally biased region" description="Polar residues" evidence="1">
    <location>
        <begin position="314"/>
        <end position="328"/>
    </location>
</feature>
<keyword evidence="3" id="KW-1185">Reference proteome</keyword>
<dbReference type="Proteomes" id="UP000053105">
    <property type="component" value="Unassembled WGS sequence"/>
</dbReference>
<dbReference type="EMBL" id="KQ435896">
    <property type="protein sequence ID" value="KOX69223.1"/>
    <property type="molecule type" value="Genomic_DNA"/>
</dbReference>
<feature type="region of interest" description="Disordered" evidence="1">
    <location>
        <begin position="206"/>
        <end position="236"/>
    </location>
</feature>
<organism evidence="2 3">
    <name type="scientific">Melipona quadrifasciata</name>
    <dbReference type="NCBI Taxonomy" id="166423"/>
    <lineage>
        <taxon>Eukaryota</taxon>
        <taxon>Metazoa</taxon>
        <taxon>Ecdysozoa</taxon>
        <taxon>Arthropoda</taxon>
        <taxon>Hexapoda</taxon>
        <taxon>Insecta</taxon>
        <taxon>Pterygota</taxon>
        <taxon>Neoptera</taxon>
        <taxon>Endopterygota</taxon>
        <taxon>Hymenoptera</taxon>
        <taxon>Apocrita</taxon>
        <taxon>Aculeata</taxon>
        <taxon>Apoidea</taxon>
        <taxon>Anthophila</taxon>
        <taxon>Apidae</taxon>
        <taxon>Melipona</taxon>
    </lineage>
</organism>
<feature type="compositionally biased region" description="Acidic residues" evidence="1">
    <location>
        <begin position="337"/>
        <end position="347"/>
    </location>
</feature>
<gene>
    <name evidence="2" type="ORF">WN51_04258</name>
</gene>
<dbReference type="AlphaFoldDB" id="A0A0M8ZTC2"/>
<sequence>MDWSTSKDAGSCLARHHAFTRTVYGIIMQRVARVAVTMPRCRPTRERNRLFIRCVSQLFTGRDNMGDSGLTQRKLYIFERSIVYRNIENERTSGQEYLRSEFDEPLPSWFAEVILDSHALLVLRENFKLELKGFLFLSFKDTFYQVDLEVIRRRQASFAMKATLMGMKNSSKELSSELDAVGESCYDQRGMLKHVSVSPWRGRADSVSLASSGGTSSCGSGSPSPGHTPPPSRASSCASLAPLTALSSFSPADATSQQCDFSFRNFFTSNKVISFTCFSMSTLAKFHRVKQKTEIVTEVRAQNDERVLDDARCSVTTGTDLPSSLGNKRTSKYKQAEEEEEEEEEEEKPSVNQT</sequence>
<feature type="compositionally biased region" description="Low complexity" evidence="1">
    <location>
        <begin position="211"/>
        <end position="225"/>
    </location>
</feature>
<evidence type="ECO:0000313" key="2">
    <source>
        <dbReference type="EMBL" id="KOX69223.1"/>
    </source>
</evidence>
<accession>A0A0M8ZTC2</accession>
<evidence type="ECO:0000313" key="3">
    <source>
        <dbReference type="Proteomes" id="UP000053105"/>
    </source>
</evidence>